<reference evidence="1 2" key="1">
    <citation type="submission" date="2021-09" db="EMBL/GenBank/DDBJ databases">
        <title>Genomic insights and catalytic innovation underlie evolution of tropane alkaloids biosynthesis.</title>
        <authorList>
            <person name="Wang Y.-J."/>
            <person name="Tian T."/>
            <person name="Huang J.-P."/>
            <person name="Huang S.-X."/>
        </authorList>
    </citation>
    <scope>NUCLEOTIDE SEQUENCE [LARGE SCALE GENOMIC DNA]</scope>
    <source>
        <strain evidence="1">KIB-2018</strain>
        <tissue evidence="1">Leaf</tissue>
    </source>
</reference>
<keyword evidence="2" id="KW-1185">Reference proteome</keyword>
<gene>
    <name evidence="1" type="ORF">K2173_006732</name>
</gene>
<evidence type="ECO:0000313" key="1">
    <source>
        <dbReference type="EMBL" id="KAJ8764650.1"/>
    </source>
</evidence>
<protein>
    <submittedName>
        <fullName evidence="1">Uncharacterized protein</fullName>
    </submittedName>
</protein>
<proteinExistence type="predicted"/>
<name>A0AAV8TD23_9ROSI</name>
<evidence type="ECO:0000313" key="2">
    <source>
        <dbReference type="Proteomes" id="UP001159364"/>
    </source>
</evidence>
<comment type="caution">
    <text evidence="1">The sequence shown here is derived from an EMBL/GenBank/DDBJ whole genome shotgun (WGS) entry which is preliminary data.</text>
</comment>
<dbReference type="EMBL" id="JAIWQS010000005">
    <property type="protein sequence ID" value="KAJ8764650.1"/>
    <property type="molecule type" value="Genomic_DNA"/>
</dbReference>
<dbReference type="InterPro" id="IPR053273">
    <property type="entry name" value="CST_Regulator"/>
</dbReference>
<dbReference type="PANTHER" id="PTHR34659">
    <property type="entry name" value="BNAA05G11610D PROTEIN"/>
    <property type="match status" value="1"/>
</dbReference>
<dbReference type="Proteomes" id="UP001159364">
    <property type="component" value="Linkage Group LG05"/>
</dbReference>
<accession>A0AAV8TD23</accession>
<dbReference type="GO" id="GO:0006950">
    <property type="term" value="P:response to stress"/>
    <property type="evidence" value="ECO:0007669"/>
    <property type="project" value="TreeGrafter"/>
</dbReference>
<organism evidence="1 2">
    <name type="scientific">Erythroxylum novogranatense</name>
    <dbReference type="NCBI Taxonomy" id="1862640"/>
    <lineage>
        <taxon>Eukaryota</taxon>
        <taxon>Viridiplantae</taxon>
        <taxon>Streptophyta</taxon>
        <taxon>Embryophyta</taxon>
        <taxon>Tracheophyta</taxon>
        <taxon>Spermatophyta</taxon>
        <taxon>Magnoliopsida</taxon>
        <taxon>eudicotyledons</taxon>
        <taxon>Gunneridae</taxon>
        <taxon>Pentapetalae</taxon>
        <taxon>rosids</taxon>
        <taxon>fabids</taxon>
        <taxon>Malpighiales</taxon>
        <taxon>Erythroxylaceae</taxon>
        <taxon>Erythroxylum</taxon>
    </lineage>
</organism>
<dbReference type="GO" id="GO:0005776">
    <property type="term" value="C:autophagosome"/>
    <property type="evidence" value="ECO:0007669"/>
    <property type="project" value="TreeGrafter"/>
</dbReference>
<dbReference type="GO" id="GO:0061908">
    <property type="term" value="C:phagophore"/>
    <property type="evidence" value="ECO:0007669"/>
    <property type="project" value="TreeGrafter"/>
</dbReference>
<dbReference type="PANTHER" id="PTHR34659:SF1">
    <property type="entry name" value="PROTEIN EGT2"/>
    <property type="match status" value="1"/>
</dbReference>
<dbReference type="AlphaFoldDB" id="A0AAV8TD23"/>
<sequence>MDLKSKGITWVGNICQKFETMCSEVDNILNQDTVKYVENQVNTVGVNMKRFYAEVVQDINPLLQNSSKNATHVEPSDTNPANFTSVQTTIKIQGDDEHSNNKEKFPAAEERPPIFKDAEVVEDIKPLLQNAIESAALVVPSNANPAPHSSTQSISRIQRDDENIILEEKSPIVAERSPVFEDGEVVQVINPLLQNATKVAIQVVPSKTDSATNTSSESTIRIQRDDDHIIDQEKFLTAEEQPPVFEERSYIELMYSVPPKDRKIHASSELHSSDQLGAQTFEEVLEGTKSDVALGDTKDVLKDENSDVNFEENEVEETSTRERLELFSSDMKESLEESLLNEFIDDDCNVPRGLLAEVSHVTSLHGENFQYPQREKVACGGFSVGSDCLYKVRSAISLSSDFPWPTCEEKIVQDLACSNSSLKSGHCSELENSFYNTPTIISSCNDPSSGASHGSCSSGFLLSSTSGTYVCCNNEMEDGGTTSSNSIISLESMRSSSSCGYISDDMEEMDTVDLTDKVKPEESCVTVDIRKHHGVFSRPRTFRSYKKMIKDAFTHKKRLIKEYEQLAILYGDPDSVCGQDTMQRHLCPSGPLASELNLQNREKHDSDWELL</sequence>